<dbReference type="PANTHER" id="PTHR33375:SF1">
    <property type="entry name" value="CHROMOSOME-PARTITIONING PROTEIN PARB-RELATED"/>
    <property type="match status" value="1"/>
</dbReference>
<protein>
    <submittedName>
        <fullName evidence="3">ParB N-terminal domain-containing protein</fullName>
    </submittedName>
</protein>
<sequence length="423" mass="45504">MSTDDTTVLGGISTLMASPRLRQRRMDSIPLRGPSAPTTRVQGRHPGDTTTPAELSDLISSIATVGVLQPVLAEEIQTEDGPPRLQLVTGERRLRACRWGAAHLPDSPHFEALPAIICPGPLSESERRTWQIVENLAREPLRPGEQAAALLWHRCAVLTAKLLHAGKPVPAEVDALQDPVQRWEALERIRGADIAAAAPWAEVLNRLGLQLSPRKARELVAAFRALPAAISEEMDEEKVRLATRIRFARLRAGRTEAADEIWAAVKAAKKTPVLASAVQAAMADPQLSADQALHQAEQEREHANGARAQALSRAHAGLPEELLQASQPVEDNDGSPPRPDEAAEHDEPVESAAPAGTPPSLPSADGAGGPEADATACLKSLRSLLADVRAGHVLGRYARGSLRLLLDELRPHLDNHDDEEVRA</sequence>
<accession>A0ABU7KMW5</accession>
<dbReference type="InterPro" id="IPR003115">
    <property type="entry name" value="ParB_N"/>
</dbReference>
<feature type="compositionally biased region" description="Basic and acidic residues" evidence="1">
    <location>
        <begin position="338"/>
        <end position="348"/>
    </location>
</feature>
<dbReference type="Proteomes" id="UP001348641">
    <property type="component" value="Unassembled WGS sequence"/>
</dbReference>
<organism evidence="3 4">
    <name type="scientific">Nocardiopsis tropica</name>
    <dbReference type="NCBI Taxonomy" id="109330"/>
    <lineage>
        <taxon>Bacteria</taxon>
        <taxon>Bacillati</taxon>
        <taxon>Actinomycetota</taxon>
        <taxon>Actinomycetes</taxon>
        <taxon>Streptosporangiales</taxon>
        <taxon>Nocardiopsidaceae</taxon>
        <taxon>Nocardiopsis</taxon>
    </lineage>
</organism>
<evidence type="ECO:0000313" key="4">
    <source>
        <dbReference type="Proteomes" id="UP001348641"/>
    </source>
</evidence>
<dbReference type="RefSeq" id="WP_330157833.1">
    <property type="nucleotide sequence ID" value="NZ_BAAAJA010000005.1"/>
</dbReference>
<dbReference type="EMBL" id="JAUUCC010000017">
    <property type="protein sequence ID" value="MEE2050636.1"/>
    <property type="molecule type" value="Genomic_DNA"/>
</dbReference>
<reference evidence="3 4" key="1">
    <citation type="submission" date="2023-07" db="EMBL/GenBank/DDBJ databases">
        <authorList>
            <person name="Girao M."/>
            <person name="Carvalho M.F."/>
        </authorList>
    </citation>
    <scope>NUCLEOTIDE SEQUENCE [LARGE SCALE GENOMIC DNA]</scope>
    <source>
        <strain evidence="3 4">66/93</strain>
    </source>
</reference>
<evidence type="ECO:0000259" key="2">
    <source>
        <dbReference type="SMART" id="SM00470"/>
    </source>
</evidence>
<dbReference type="InterPro" id="IPR050336">
    <property type="entry name" value="Chromosome_partition/occlusion"/>
</dbReference>
<feature type="region of interest" description="Disordered" evidence="1">
    <location>
        <begin position="290"/>
        <end position="311"/>
    </location>
</feature>
<name>A0ABU7KMW5_9ACTN</name>
<dbReference type="Pfam" id="PF02195">
    <property type="entry name" value="ParB_N"/>
    <property type="match status" value="1"/>
</dbReference>
<comment type="caution">
    <text evidence="3">The sequence shown here is derived from an EMBL/GenBank/DDBJ whole genome shotgun (WGS) entry which is preliminary data.</text>
</comment>
<evidence type="ECO:0000256" key="1">
    <source>
        <dbReference type="SAM" id="MobiDB-lite"/>
    </source>
</evidence>
<evidence type="ECO:0000313" key="3">
    <source>
        <dbReference type="EMBL" id="MEE2050636.1"/>
    </source>
</evidence>
<feature type="region of interest" description="Disordered" evidence="1">
    <location>
        <begin position="326"/>
        <end position="371"/>
    </location>
</feature>
<feature type="domain" description="ParB-like N-terminal" evidence="2">
    <location>
        <begin position="34"/>
        <end position="136"/>
    </location>
</feature>
<dbReference type="SUPFAM" id="SSF110849">
    <property type="entry name" value="ParB/Sulfiredoxin"/>
    <property type="match status" value="1"/>
</dbReference>
<dbReference type="Gene3D" id="3.90.1530.30">
    <property type="match status" value="1"/>
</dbReference>
<feature type="region of interest" description="Disordered" evidence="1">
    <location>
        <begin position="25"/>
        <end position="51"/>
    </location>
</feature>
<gene>
    <name evidence="3" type="ORF">Q8A49_09010</name>
</gene>
<dbReference type="SMART" id="SM00470">
    <property type="entry name" value="ParB"/>
    <property type="match status" value="1"/>
</dbReference>
<dbReference type="InterPro" id="IPR036086">
    <property type="entry name" value="ParB/Sulfiredoxin_sf"/>
</dbReference>
<dbReference type="PANTHER" id="PTHR33375">
    <property type="entry name" value="CHROMOSOME-PARTITIONING PROTEIN PARB-RELATED"/>
    <property type="match status" value="1"/>
</dbReference>
<proteinExistence type="predicted"/>